<evidence type="ECO:0000256" key="1">
    <source>
        <dbReference type="SAM" id="MobiDB-lite"/>
    </source>
</evidence>
<reference evidence="2 3" key="1">
    <citation type="journal article" date="2024" name="bioRxiv">
        <title>A reference genome for Trichogramma kaykai: A tiny desert-dwelling parasitoid wasp with competing sex-ratio distorters.</title>
        <authorList>
            <person name="Culotta J."/>
            <person name="Lindsey A.R."/>
        </authorList>
    </citation>
    <scope>NUCLEOTIDE SEQUENCE [LARGE SCALE GENOMIC DNA]</scope>
    <source>
        <strain evidence="2 3">KSX58</strain>
    </source>
</reference>
<name>A0ABD2X6R5_9HYME</name>
<feature type="region of interest" description="Disordered" evidence="1">
    <location>
        <begin position="1"/>
        <end position="100"/>
    </location>
</feature>
<proteinExistence type="predicted"/>
<feature type="compositionally biased region" description="Polar residues" evidence="1">
    <location>
        <begin position="55"/>
        <end position="64"/>
    </location>
</feature>
<evidence type="ECO:0000313" key="3">
    <source>
        <dbReference type="Proteomes" id="UP001627154"/>
    </source>
</evidence>
<accession>A0ABD2X6R5</accession>
<keyword evidence="3" id="KW-1185">Reference proteome</keyword>
<evidence type="ECO:0000313" key="2">
    <source>
        <dbReference type="EMBL" id="KAL3400849.1"/>
    </source>
</evidence>
<organism evidence="2 3">
    <name type="scientific">Trichogramma kaykai</name>
    <dbReference type="NCBI Taxonomy" id="54128"/>
    <lineage>
        <taxon>Eukaryota</taxon>
        <taxon>Metazoa</taxon>
        <taxon>Ecdysozoa</taxon>
        <taxon>Arthropoda</taxon>
        <taxon>Hexapoda</taxon>
        <taxon>Insecta</taxon>
        <taxon>Pterygota</taxon>
        <taxon>Neoptera</taxon>
        <taxon>Endopterygota</taxon>
        <taxon>Hymenoptera</taxon>
        <taxon>Apocrita</taxon>
        <taxon>Proctotrupomorpha</taxon>
        <taxon>Chalcidoidea</taxon>
        <taxon>Trichogrammatidae</taxon>
        <taxon>Trichogramma</taxon>
    </lineage>
</organism>
<feature type="compositionally biased region" description="Basic and acidic residues" evidence="1">
    <location>
        <begin position="33"/>
        <end position="54"/>
    </location>
</feature>
<dbReference type="EMBL" id="JBJJXI010000050">
    <property type="protein sequence ID" value="KAL3400849.1"/>
    <property type="molecule type" value="Genomic_DNA"/>
</dbReference>
<feature type="compositionally biased region" description="Low complexity" evidence="1">
    <location>
        <begin position="71"/>
        <end position="88"/>
    </location>
</feature>
<sequence>MDDEYGYAGNMDWSQPVDSDAYEQKSLSTFDNGYERNIFDTKVTEDPLESKNYHQMDTLRQTKSAPKEDMPLLNSNSESENPTTNTLSPSSGTVNIQPTTVDYKEDQEQEEMLQNSIEKFPIESSEPSLPDEVEGAGDQIRTIDYIGFEKVFNDHDNDERFENYSDDDCCTKTGLLTFLACFCDCFCG</sequence>
<dbReference type="AlphaFoldDB" id="A0ABD2X6R5"/>
<protein>
    <submittedName>
        <fullName evidence="2">Uncharacterized protein</fullName>
    </submittedName>
</protein>
<gene>
    <name evidence="2" type="ORF">TKK_005987</name>
</gene>
<dbReference type="Proteomes" id="UP001627154">
    <property type="component" value="Unassembled WGS sequence"/>
</dbReference>
<feature type="compositionally biased region" description="Polar residues" evidence="1">
    <location>
        <begin position="89"/>
        <end position="100"/>
    </location>
</feature>
<comment type="caution">
    <text evidence="2">The sequence shown here is derived from an EMBL/GenBank/DDBJ whole genome shotgun (WGS) entry which is preliminary data.</text>
</comment>